<dbReference type="EMBL" id="CACRXK020008193">
    <property type="protein sequence ID" value="CAB4014194.1"/>
    <property type="molecule type" value="Genomic_DNA"/>
</dbReference>
<evidence type="ECO:0000313" key="3">
    <source>
        <dbReference type="EMBL" id="CAB4014194.1"/>
    </source>
</evidence>
<feature type="coiled-coil region" evidence="1">
    <location>
        <begin position="34"/>
        <end position="68"/>
    </location>
</feature>
<proteinExistence type="predicted"/>
<dbReference type="AlphaFoldDB" id="A0A7D9EMY9"/>
<evidence type="ECO:0000256" key="1">
    <source>
        <dbReference type="SAM" id="Coils"/>
    </source>
</evidence>
<comment type="caution">
    <text evidence="3">The sequence shown here is derived from an EMBL/GenBank/DDBJ whole genome shotgun (WGS) entry which is preliminary data.</text>
</comment>
<keyword evidence="1" id="KW-0175">Coiled coil</keyword>
<reference evidence="3" key="1">
    <citation type="submission" date="2020-04" db="EMBL/GenBank/DDBJ databases">
        <authorList>
            <person name="Alioto T."/>
            <person name="Alioto T."/>
            <person name="Gomez Garrido J."/>
        </authorList>
    </citation>
    <scope>NUCLEOTIDE SEQUENCE</scope>
    <source>
        <strain evidence="3">A484AB</strain>
    </source>
</reference>
<accession>A0A7D9EMY9</accession>
<feature type="compositionally biased region" description="Low complexity" evidence="2">
    <location>
        <begin position="156"/>
        <end position="165"/>
    </location>
</feature>
<dbReference type="Proteomes" id="UP001152795">
    <property type="component" value="Unassembled WGS sequence"/>
</dbReference>
<evidence type="ECO:0000256" key="2">
    <source>
        <dbReference type="SAM" id="MobiDB-lite"/>
    </source>
</evidence>
<organism evidence="3 4">
    <name type="scientific">Paramuricea clavata</name>
    <name type="common">Red gorgonian</name>
    <name type="synonym">Violescent sea-whip</name>
    <dbReference type="NCBI Taxonomy" id="317549"/>
    <lineage>
        <taxon>Eukaryota</taxon>
        <taxon>Metazoa</taxon>
        <taxon>Cnidaria</taxon>
        <taxon>Anthozoa</taxon>
        <taxon>Octocorallia</taxon>
        <taxon>Malacalcyonacea</taxon>
        <taxon>Plexauridae</taxon>
        <taxon>Paramuricea</taxon>
    </lineage>
</organism>
<feature type="compositionally biased region" description="Polar residues" evidence="2">
    <location>
        <begin position="146"/>
        <end position="155"/>
    </location>
</feature>
<keyword evidence="4" id="KW-1185">Reference proteome</keyword>
<sequence>MQGEAGVSVKYEVARILNEKLKFEEENYALKEKVNNQSYLISELSAKVKDLENERSSLLTVVRILQTEADNATQEWKTVEPRRQNQTDKSRIGHATTVKDGKYQTTNRYEILSDTTAADSEVNEIVDYHERNNESRRMTAKHRYGKSSNVSMHMQTTSTSSLTRTNLKPKEIHHNQQR</sequence>
<feature type="compositionally biased region" description="Basic and acidic residues" evidence="2">
    <location>
        <begin position="168"/>
        <end position="178"/>
    </location>
</feature>
<feature type="non-terminal residue" evidence="3">
    <location>
        <position position="178"/>
    </location>
</feature>
<evidence type="ECO:0000313" key="4">
    <source>
        <dbReference type="Proteomes" id="UP001152795"/>
    </source>
</evidence>
<name>A0A7D9EMY9_PARCT</name>
<protein>
    <submittedName>
        <fullName evidence="3">Uncharacterized protein</fullName>
    </submittedName>
</protein>
<feature type="region of interest" description="Disordered" evidence="2">
    <location>
        <begin position="134"/>
        <end position="178"/>
    </location>
</feature>
<gene>
    <name evidence="3" type="ORF">PACLA_8A033630</name>
</gene>